<sequence>MDWWSGPFDELGVRNLHDLLMLRQQIFIIEQNCIFSEIDGLDPVSLHVIGTRNGQIVAATRIVPAGVDPHHHEQGTDPAIGRVVAAMEVRGKGIGRKIMQQSIEACEKHFPDQGIFLNGQYHLAGFYQGLGFVSEGDPFDEDGIPHIAMRRPAPAK</sequence>
<dbReference type="InterPro" id="IPR016181">
    <property type="entry name" value="Acyl_CoA_acyltransferase"/>
</dbReference>
<keyword evidence="3" id="KW-1185">Reference proteome</keyword>
<dbReference type="PROSITE" id="PS51186">
    <property type="entry name" value="GNAT"/>
    <property type="match status" value="1"/>
</dbReference>
<protein>
    <submittedName>
        <fullName evidence="2">Acetyltransferase</fullName>
    </submittedName>
</protein>
<dbReference type="InterPro" id="IPR000182">
    <property type="entry name" value="GNAT_dom"/>
</dbReference>
<name>A0A1Y2L437_9PROT</name>
<dbReference type="Pfam" id="PF13673">
    <property type="entry name" value="Acetyltransf_10"/>
    <property type="match status" value="1"/>
</dbReference>
<dbReference type="STRING" id="1293891.TMES_09250"/>
<reference evidence="2 3" key="1">
    <citation type="submission" date="2014-03" db="EMBL/GenBank/DDBJ databases">
        <title>The draft genome sequence of Thalassospira mesophila JCM 18969.</title>
        <authorList>
            <person name="Lai Q."/>
            <person name="Shao Z."/>
        </authorList>
    </citation>
    <scope>NUCLEOTIDE SEQUENCE [LARGE SCALE GENOMIC DNA]</scope>
    <source>
        <strain evidence="2 3">JCM 18969</strain>
    </source>
</reference>
<evidence type="ECO:0000313" key="3">
    <source>
        <dbReference type="Proteomes" id="UP000193391"/>
    </source>
</evidence>
<evidence type="ECO:0000259" key="1">
    <source>
        <dbReference type="PROSITE" id="PS51186"/>
    </source>
</evidence>
<comment type="caution">
    <text evidence="2">The sequence shown here is derived from an EMBL/GenBank/DDBJ whole genome shotgun (WGS) entry which is preliminary data.</text>
</comment>
<evidence type="ECO:0000313" key="2">
    <source>
        <dbReference type="EMBL" id="OSQ39073.1"/>
    </source>
</evidence>
<dbReference type="SUPFAM" id="SSF55729">
    <property type="entry name" value="Acyl-CoA N-acyltransferases (Nat)"/>
    <property type="match status" value="1"/>
</dbReference>
<gene>
    <name evidence="2" type="ORF">TMES_09250</name>
</gene>
<dbReference type="GO" id="GO:0016747">
    <property type="term" value="F:acyltransferase activity, transferring groups other than amino-acyl groups"/>
    <property type="evidence" value="ECO:0007669"/>
    <property type="project" value="InterPro"/>
</dbReference>
<proteinExistence type="predicted"/>
<dbReference type="AlphaFoldDB" id="A0A1Y2L437"/>
<dbReference type="CDD" id="cd04301">
    <property type="entry name" value="NAT_SF"/>
    <property type="match status" value="1"/>
</dbReference>
<dbReference type="Proteomes" id="UP000193391">
    <property type="component" value="Unassembled WGS sequence"/>
</dbReference>
<dbReference type="Gene3D" id="3.40.630.30">
    <property type="match status" value="1"/>
</dbReference>
<feature type="domain" description="N-acetyltransferase" evidence="1">
    <location>
        <begin position="6"/>
        <end position="154"/>
    </location>
</feature>
<accession>A0A1Y2L437</accession>
<keyword evidence="2" id="KW-0808">Transferase</keyword>
<dbReference type="EMBL" id="JFKA01000003">
    <property type="protein sequence ID" value="OSQ39073.1"/>
    <property type="molecule type" value="Genomic_DNA"/>
</dbReference>
<organism evidence="2 3">
    <name type="scientific">Thalassospira mesophila</name>
    <dbReference type="NCBI Taxonomy" id="1293891"/>
    <lineage>
        <taxon>Bacteria</taxon>
        <taxon>Pseudomonadati</taxon>
        <taxon>Pseudomonadota</taxon>
        <taxon>Alphaproteobacteria</taxon>
        <taxon>Rhodospirillales</taxon>
        <taxon>Thalassospiraceae</taxon>
        <taxon>Thalassospira</taxon>
    </lineage>
</organism>